<dbReference type="CDD" id="cd21141">
    <property type="entry name" value="Cas6_III-like"/>
    <property type="match status" value="1"/>
</dbReference>
<dbReference type="RefSeq" id="WP_168570350.1">
    <property type="nucleotide sequence ID" value="NZ_CP051167.1"/>
</dbReference>
<dbReference type="SUPFAM" id="SSF88659">
    <property type="entry name" value="Sigma3 and sigma4 domains of RNA polymerase sigma factors"/>
    <property type="match status" value="1"/>
</dbReference>
<dbReference type="InterPro" id="IPR013324">
    <property type="entry name" value="RNA_pol_sigma_r3/r4-like"/>
</dbReference>
<gene>
    <name evidence="7" type="primary">cas6</name>
    <name evidence="7" type="ORF">HCG48_17810</name>
</gene>
<name>A0A6H1U202_9CYAN</name>
<dbReference type="Gene3D" id="3.30.70.1890">
    <property type="match status" value="1"/>
</dbReference>
<keyword evidence="1" id="KW-0540">Nuclease</keyword>
<evidence type="ECO:0000256" key="1">
    <source>
        <dbReference type="ARBA" id="ARBA00022722"/>
    </source>
</evidence>
<dbReference type="InterPro" id="IPR045747">
    <property type="entry name" value="CRISPR-assoc_prot_Cas6_N_sf"/>
</dbReference>
<dbReference type="Gene3D" id="3.30.70.1900">
    <property type="match status" value="1"/>
</dbReference>
<keyword evidence="3" id="KW-0378">Hydrolase</keyword>
<keyword evidence="8" id="KW-1185">Reference proteome</keyword>
<keyword evidence="2" id="KW-0255">Endonuclease</keyword>
<keyword evidence="4" id="KW-0051">Antiviral defense</keyword>
<accession>A0A6H1U202</accession>
<feature type="domain" description="CRISPR-associated protein Cas6-like N-terminal" evidence="6">
    <location>
        <begin position="33"/>
        <end position="85"/>
    </location>
</feature>
<evidence type="ECO:0000256" key="3">
    <source>
        <dbReference type="ARBA" id="ARBA00022801"/>
    </source>
</evidence>
<dbReference type="Proteomes" id="UP000500857">
    <property type="component" value="Chromosome"/>
</dbReference>
<dbReference type="GO" id="GO:0004519">
    <property type="term" value="F:endonuclease activity"/>
    <property type="evidence" value="ECO:0007669"/>
    <property type="project" value="UniProtKB-KW"/>
</dbReference>
<evidence type="ECO:0000256" key="2">
    <source>
        <dbReference type="ARBA" id="ARBA00022759"/>
    </source>
</evidence>
<dbReference type="InterPro" id="IPR019267">
    <property type="entry name" value="CRISPR-assoc_Cas6_C"/>
</dbReference>
<protein>
    <submittedName>
        <fullName evidence="7">CRISPR-associated endoribonuclease Cas6</fullName>
    </submittedName>
</protein>
<dbReference type="EMBL" id="CP051167">
    <property type="protein sequence ID" value="QIZ72200.1"/>
    <property type="molecule type" value="Genomic_DNA"/>
</dbReference>
<evidence type="ECO:0000259" key="6">
    <source>
        <dbReference type="Pfam" id="PF19308"/>
    </source>
</evidence>
<proteinExistence type="predicted"/>
<dbReference type="NCBIfam" id="TIGR01877">
    <property type="entry name" value="cas_cas6"/>
    <property type="match status" value="1"/>
</dbReference>
<organism evidence="7 8">
    <name type="scientific">Oxynema aestuarii AP17</name>
    <dbReference type="NCBI Taxonomy" id="2064643"/>
    <lineage>
        <taxon>Bacteria</taxon>
        <taxon>Bacillati</taxon>
        <taxon>Cyanobacteriota</taxon>
        <taxon>Cyanophyceae</taxon>
        <taxon>Oscillatoriophycideae</taxon>
        <taxon>Oscillatoriales</taxon>
        <taxon>Oscillatoriaceae</taxon>
        <taxon>Oxynema</taxon>
        <taxon>Oxynema aestuarii</taxon>
    </lineage>
</organism>
<dbReference type="AlphaFoldDB" id="A0A6H1U202"/>
<evidence type="ECO:0000256" key="4">
    <source>
        <dbReference type="ARBA" id="ARBA00023118"/>
    </source>
</evidence>
<evidence type="ECO:0000259" key="5">
    <source>
        <dbReference type="Pfam" id="PF10040"/>
    </source>
</evidence>
<dbReference type="Pfam" id="PF19308">
    <property type="entry name" value="CRISPR_Cas6_N"/>
    <property type="match status" value="1"/>
</dbReference>
<dbReference type="KEGG" id="oxy:HCG48_17810"/>
<reference evidence="7 8" key="1">
    <citation type="submission" date="2020-04" db="EMBL/GenBank/DDBJ databases">
        <authorList>
            <person name="Basu S."/>
            <person name="Maruthanayagam V."/>
            <person name="Chakraborty S."/>
            <person name="Pramanik A."/>
            <person name="Mukherjee J."/>
            <person name="Brink B."/>
        </authorList>
    </citation>
    <scope>NUCLEOTIDE SEQUENCE [LARGE SCALE GENOMIC DNA]</scope>
    <source>
        <strain evidence="7 8">AP17</strain>
    </source>
</reference>
<feature type="domain" description="CRISPR-associated protein Cas6 C-terminal" evidence="5">
    <location>
        <begin position="165"/>
        <end position="284"/>
    </location>
</feature>
<dbReference type="GO" id="GO:0016788">
    <property type="term" value="F:hydrolase activity, acting on ester bonds"/>
    <property type="evidence" value="ECO:0007669"/>
    <property type="project" value="InterPro"/>
</dbReference>
<sequence>MTSSSSPRKRRRPTRKLALHWPDETELVGVQFNLKPVSSDALFPQYAIALHAWFLAQVRSFNPTLSARLHDDPSEKAFTVSALDGPFQAGERQLHLIPEQTYRWYVTGLSHSVTRFLHVWLDRLPGRVEINKAPLKIDSTELFLAPTTYRELLESVSLPGRGVKLTFLSPTSFRRKGYHFPLPVPYNLFHSYLRRWNDFSGIPVESDPFLNWVDSEVLIRRHRIESVKVPGGKRGSVTGFTGAIDLGLAKRNEPEEFARLFYTLSALAPYCGTGHKTTFGLGQTRSGWLLEEEEQPITTPVEERLAQRIANLTDVFMAQRQRLGKVRVEQIEKTARTRATILARRETGESLQAIARDLELPYETVKTYAKLARRALRESEGEEEEGGDE</sequence>
<dbReference type="InterPro" id="IPR010156">
    <property type="entry name" value="CRISPR-assoc_prot_Cas6"/>
</dbReference>
<evidence type="ECO:0000313" key="7">
    <source>
        <dbReference type="EMBL" id="QIZ72200.1"/>
    </source>
</evidence>
<dbReference type="InterPro" id="IPR045648">
    <property type="entry name" value="CRISPR-assoc_Cas6-like_N"/>
</dbReference>
<dbReference type="Pfam" id="PF10040">
    <property type="entry name" value="CRISPR_Cas6"/>
    <property type="match status" value="1"/>
</dbReference>
<evidence type="ECO:0000313" key="8">
    <source>
        <dbReference type="Proteomes" id="UP000500857"/>
    </source>
</evidence>
<dbReference type="GO" id="GO:0051607">
    <property type="term" value="P:defense response to virus"/>
    <property type="evidence" value="ECO:0007669"/>
    <property type="project" value="UniProtKB-KW"/>
</dbReference>